<accession>A0ACB8BSP0</accession>
<reference evidence="1" key="1">
    <citation type="journal article" date="2021" name="New Phytol.">
        <title>Evolutionary innovations through gain and loss of genes in the ectomycorrhizal Boletales.</title>
        <authorList>
            <person name="Wu G."/>
            <person name="Miyauchi S."/>
            <person name="Morin E."/>
            <person name="Kuo A."/>
            <person name="Drula E."/>
            <person name="Varga T."/>
            <person name="Kohler A."/>
            <person name="Feng B."/>
            <person name="Cao Y."/>
            <person name="Lipzen A."/>
            <person name="Daum C."/>
            <person name="Hundley H."/>
            <person name="Pangilinan J."/>
            <person name="Johnson J."/>
            <person name="Barry K."/>
            <person name="LaButti K."/>
            <person name="Ng V."/>
            <person name="Ahrendt S."/>
            <person name="Min B."/>
            <person name="Choi I.G."/>
            <person name="Park H."/>
            <person name="Plett J.M."/>
            <person name="Magnuson J."/>
            <person name="Spatafora J.W."/>
            <person name="Nagy L.G."/>
            <person name="Henrissat B."/>
            <person name="Grigoriev I.V."/>
            <person name="Yang Z.L."/>
            <person name="Xu J."/>
            <person name="Martin F.M."/>
        </authorList>
    </citation>
    <scope>NUCLEOTIDE SEQUENCE</scope>
    <source>
        <strain evidence="1">KUC20120723A-06</strain>
    </source>
</reference>
<dbReference type="EMBL" id="MU266359">
    <property type="protein sequence ID" value="KAH7927928.1"/>
    <property type="molecule type" value="Genomic_DNA"/>
</dbReference>
<keyword evidence="2" id="KW-1185">Reference proteome</keyword>
<gene>
    <name evidence="1" type="ORF">BV22DRAFT_240757</name>
</gene>
<name>A0ACB8BSP0_9AGAM</name>
<proteinExistence type="predicted"/>
<comment type="caution">
    <text evidence="1">The sequence shown here is derived from an EMBL/GenBank/DDBJ whole genome shotgun (WGS) entry which is preliminary data.</text>
</comment>
<organism evidence="1 2">
    <name type="scientific">Leucogyrophana mollusca</name>
    <dbReference type="NCBI Taxonomy" id="85980"/>
    <lineage>
        <taxon>Eukaryota</taxon>
        <taxon>Fungi</taxon>
        <taxon>Dikarya</taxon>
        <taxon>Basidiomycota</taxon>
        <taxon>Agaricomycotina</taxon>
        <taxon>Agaricomycetes</taxon>
        <taxon>Agaricomycetidae</taxon>
        <taxon>Boletales</taxon>
        <taxon>Boletales incertae sedis</taxon>
        <taxon>Leucogyrophana</taxon>
    </lineage>
</organism>
<sequence>MALRHFQFRPEPLIFSCLAVLPDARDERRISNVSPHRIWPCSALSPKLQAPSSAHRHLSERIYALWITIVSCSRGAARGQGYPRVTLSPTTRGYFILKAMSFVANVHLQRRTTQLNVST</sequence>
<evidence type="ECO:0000313" key="1">
    <source>
        <dbReference type="EMBL" id="KAH7927928.1"/>
    </source>
</evidence>
<protein>
    <submittedName>
        <fullName evidence="1">Uncharacterized protein</fullName>
    </submittedName>
</protein>
<evidence type="ECO:0000313" key="2">
    <source>
        <dbReference type="Proteomes" id="UP000790709"/>
    </source>
</evidence>
<dbReference type="Proteomes" id="UP000790709">
    <property type="component" value="Unassembled WGS sequence"/>
</dbReference>